<reference evidence="1 2" key="1">
    <citation type="submission" date="2014-02" db="EMBL/GenBank/DDBJ databases">
        <title>Comparative genomics and transcriptomics to identify genetic mechanisms underlying the emergence of carbapenem resistant Acinetobacter baumannii (CRAb).</title>
        <authorList>
            <person name="Harris A.D."/>
            <person name="Johnson K.J."/>
            <person name="George J."/>
            <person name="Shefchek K."/>
            <person name="Daugherty S.C."/>
            <person name="Parankush S."/>
            <person name="Sadzewicz L."/>
            <person name="Tallon L."/>
            <person name="Sengamalay N."/>
            <person name="Hazen T.H."/>
            <person name="Rasko D.A."/>
        </authorList>
    </citation>
    <scope>NUCLEOTIDE SEQUENCE [LARGE SCALE GENOMIC DNA]</scope>
    <source>
        <strain evidence="1 2">1295743</strain>
    </source>
</reference>
<dbReference type="PATRIC" id="fig|1310613.3.peg.3501"/>
<protein>
    <submittedName>
        <fullName evidence="1">Uncharacterized protein</fullName>
    </submittedName>
</protein>
<proteinExistence type="predicted"/>
<name>A0A009HZY3_ACIB9</name>
<sequence length="45" mass="5498">MTLWLTYHEDLRHSPRVRVLIDFIDSIFQNRHNQLAPSRFPFTKT</sequence>
<dbReference type="AlphaFoldDB" id="A0A009HZY3"/>
<evidence type="ECO:0000313" key="1">
    <source>
        <dbReference type="EMBL" id="EXB03896.1"/>
    </source>
</evidence>
<dbReference type="Proteomes" id="UP000020595">
    <property type="component" value="Unassembled WGS sequence"/>
</dbReference>
<dbReference type="EMBL" id="JEWH01000068">
    <property type="protein sequence ID" value="EXB03896.1"/>
    <property type="molecule type" value="Genomic_DNA"/>
</dbReference>
<gene>
    <name evidence="1" type="ORF">J512_3660</name>
</gene>
<comment type="caution">
    <text evidence="1">The sequence shown here is derived from an EMBL/GenBank/DDBJ whole genome shotgun (WGS) entry which is preliminary data.</text>
</comment>
<evidence type="ECO:0000313" key="2">
    <source>
        <dbReference type="Proteomes" id="UP000020595"/>
    </source>
</evidence>
<organism evidence="1 2">
    <name type="scientific">Acinetobacter baumannii (strain 1295743)</name>
    <dbReference type="NCBI Taxonomy" id="1310613"/>
    <lineage>
        <taxon>Bacteria</taxon>
        <taxon>Pseudomonadati</taxon>
        <taxon>Pseudomonadota</taxon>
        <taxon>Gammaproteobacteria</taxon>
        <taxon>Moraxellales</taxon>
        <taxon>Moraxellaceae</taxon>
        <taxon>Acinetobacter</taxon>
        <taxon>Acinetobacter calcoaceticus/baumannii complex</taxon>
    </lineage>
</organism>
<accession>A0A009HZY3</accession>